<reference evidence="3" key="1">
    <citation type="journal article" date="2006" name="PLoS Biol.">
        <title>Macronuclear genome sequence of the ciliate Tetrahymena thermophila, a model eukaryote.</title>
        <authorList>
            <person name="Eisen J.A."/>
            <person name="Coyne R.S."/>
            <person name="Wu M."/>
            <person name="Wu D."/>
            <person name="Thiagarajan M."/>
            <person name="Wortman J.R."/>
            <person name="Badger J.H."/>
            <person name="Ren Q."/>
            <person name="Amedeo P."/>
            <person name="Jones K.M."/>
            <person name="Tallon L.J."/>
            <person name="Delcher A.L."/>
            <person name="Salzberg S.L."/>
            <person name="Silva J.C."/>
            <person name="Haas B.J."/>
            <person name="Majoros W.H."/>
            <person name="Farzad M."/>
            <person name="Carlton J.M."/>
            <person name="Smith R.K. Jr."/>
            <person name="Garg J."/>
            <person name="Pearlman R.E."/>
            <person name="Karrer K.M."/>
            <person name="Sun L."/>
            <person name="Manning G."/>
            <person name="Elde N.C."/>
            <person name="Turkewitz A.P."/>
            <person name="Asai D.J."/>
            <person name="Wilkes D.E."/>
            <person name="Wang Y."/>
            <person name="Cai H."/>
            <person name="Collins K."/>
            <person name="Stewart B.A."/>
            <person name="Lee S.R."/>
            <person name="Wilamowska K."/>
            <person name="Weinberg Z."/>
            <person name="Ruzzo W.L."/>
            <person name="Wloga D."/>
            <person name="Gaertig J."/>
            <person name="Frankel J."/>
            <person name="Tsao C.-C."/>
            <person name="Gorovsky M.A."/>
            <person name="Keeling P.J."/>
            <person name="Waller R.F."/>
            <person name="Patron N.J."/>
            <person name="Cherry J.M."/>
            <person name="Stover N.A."/>
            <person name="Krieger C.J."/>
            <person name="del Toro C."/>
            <person name="Ryder H.F."/>
            <person name="Williamson S.C."/>
            <person name="Barbeau R.A."/>
            <person name="Hamilton E.P."/>
            <person name="Orias E."/>
        </authorList>
    </citation>
    <scope>NUCLEOTIDE SEQUENCE [LARGE SCALE GENOMIC DNA]</scope>
    <source>
        <strain evidence="3">SB210</strain>
    </source>
</reference>
<dbReference type="Proteomes" id="UP000009168">
    <property type="component" value="Unassembled WGS sequence"/>
</dbReference>
<sequence length="95" mass="11460">MFNRFRFYFGLYKEIKETPEIPEVTKFLENNKIFQKAALSFHNLKLKAWQKLDEAAFPEEYENRKYIDQNSSNQSKTQQNNYDPSKKGQSQTKRK</sequence>
<dbReference type="InParanoid" id="Q24CE9"/>
<feature type="region of interest" description="Disordered" evidence="1">
    <location>
        <begin position="63"/>
        <end position="95"/>
    </location>
</feature>
<name>Q24CE9_TETTS</name>
<evidence type="ECO:0000256" key="1">
    <source>
        <dbReference type="SAM" id="MobiDB-lite"/>
    </source>
</evidence>
<dbReference type="KEGG" id="tet:TTHERM_01078030"/>
<gene>
    <name evidence="2" type="ORF">TTHERM_01078030</name>
</gene>
<dbReference type="HOGENOM" id="CLU_2377447_0_0_1"/>
<feature type="compositionally biased region" description="Low complexity" evidence="1">
    <location>
        <begin position="69"/>
        <end position="81"/>
    </location>
</feature>
<proteinExistence type="predicted"/>
<evidence type="ECO:0000313" key="3">
    <source>
        <dbReference type="Proteomes" id="UP000009168"/>
    </source>
</evidence>
<dbReference type="GeneID" id="7824353"/>
<protein>
    <submittedName>
        <fullName evidence="2">Uncharacterized protein</fullName>
    </submittedName>
</protein>
<keyword evidence="3" id="KW-1185">Reference proteome</keyword>
<dbReference type="AlphaFoldDB" id="Q24CE9"/>
<dbReference type="RefSeq" id="XP_001025670.1">
    <property type="nucleotide sequence ID" value="XM_001025670.2"/>
</dbReference>
<dbReference type="EMBL" id="GG662371">
    <property type="protein sequence ID" value="EAS05425.1"/>
    <property type="molecule type" value="Genomic_DNA"/>
</dbReference>
<organism evidence="2 3">
    <name type="scientific">Tetrahymena thermophila (strain SB210)</name>
    <dbReference type="NCBI Taxonomy" id="312017"/>
    <lineage>
        <taxon>Eukaryota</taxon>
        <taxon>Sar</taxon>
        <taxon>Alveolata</taxon>
        <taxon>Ciliophora</taxon>
        <taxon>Intramacronucleata</taxon>
        <taxon>Oligohymenophorea</taxon>
        <taxon>Hymenostomatida</taxon>
        <taxon>Tetrahymenina</taxon>
        <taxon>Tetrahymenidae</taxon>
        <taxon>Tetrahymena</taxon>
    </lineage>
</organism>
<accession>Q24CE9</accession>
<evidence type="ECO:0000313" key="2">
    <source>
        <dbReference type="EMBL" id="EAS05425.1"/>
    </source>
</evidence>